<sequence length="347" mass="41238">MAVRIRRTPRPAATSWQRLDDERLLDLRFRDLGLAEPGAFLQPHLEQVWDELAQRGLRLKPHVWLSTEWFSPDGVPGVAIPFYLAHPRLLRLEKKMMLEAEGGTREECLSILRHEFGHCMQHAWRLHRRAEWRRHFGNTHKPYPEIYRPNPASNRFVQHLRQYYAQAHPDEDFAETFAVWLTPRSAWRRRYAGWPALRKLEYVDELMRELRGAAPAVRSRMQVEPLAQVKRTLREHYAEKQAHYARWRPTVQDRDLQRLFAAEPGRRHEPAARFVKRNRGEIRRLVSRFTGESPFTLERVLDDVIARCLVLDLRASGNERRLRVDVALLLTVRTVHFHYSRKNWIAL</sequence>
<dbReference type="Pfam" id="PF15887">
    <property type="entry name" value="Peptidase_Mx"/>
    <property type="match status" value="1"/>
</dbReference>
<protein>
    <submittedName>
        <fullName evidence="1">Zinc-binding metallopeptidase</fullName>
    </submittedName>
</protein>
<dbReference type="InterPro" id="IPR031321">
    <property type="entry name" value="UCP012641"/>
</dbReference>
<organism evidence="1 2">
    <name type="scientific">Eiseniibacteriota bacterium</name>
    <dbReference type="NCBI Taxonomy" id="2212470"/>
    <lineage>
        <taxon>Bacteria</taxon>
        <taxon>Candidatus Eiseniibacteriota</taxon>
    </lineage>
</organism>
<dbReference type="Proteomes" id="UP000696931">
    <property type="component" value="Unassembled WGS sequence"/>
</dbReference>
<evidence type="ECO:0000313" key="2">
    <source>
        <dbReference type="Proteomes" id="UP000696931"/>
    </source>
</evidence>
<evidence type="ECO:0000313" key="1">
    <source>
        <dbReference type="EMBL" id="MBI5170680.1"/>
    </source>
</evidence>
<dbReference type="EMBL" id="JACRIW010000103">
    <property type="protein sequence ID" value="MBI5170680.1"/>
    <property type="molecule type" value="Genomic_DNA"/>
</dbReference>
<dbReference type="Gene3D" id="3.40.390.70">
    <property type="match status" value="1"/>
</dbReference>
<gene>
    <name evidence="1" type="ORF">HZA61_14420</name>
</gene>
<accession>A0A933W319</accession>
<name>A0A933W319_UNCEI</name>
<proteinExistence type="predicted"/>
<dbReference type="AlphaFoldDB" id="A0A933W319"/>
<comment type="caution">
    <text evidence="1">The sequence shown here is derived from an EMBL/GenBank/DDBJ whole genome shotgun (WGS) entry which is preliminary data.</text>
</comment>
<reference evidence="1" key="1">
    <citation type="submission" date="2020-07" db="EMBL/GenBank/DDBJ databases">
        <title>Huge and variable diversity of episymbiotic CPR bacteria and DPANN archaea in groundwater ecosystems.</title>
        <authorList>
            <person name="He C.Y."/>
            <person name="Keren R."/>
            <person name="Whittaker M."/>
            <person name="Farag I.F."/>
            <person name="Doudna J."/>
            <person name="Cate J.H.D."/>
            <person name="Banfield J.F."/>
        </authorList>
    </citation>
    <scope>NUCLEOTIDE SEQUENCE</scope>
    <source>
        <strain evidence="1">NC_groundwater_1813_Pr3_B-0.1um_71_17</strain>
    </source>
</reference>